<name>A0A251T3G2_HELAN</name>
<organism evidence="3 4">
    <name type="scientific">Helianthus annuus</name>
    <name type="common">Common sunflower</name>
    <dbReference type="NCBI Taxonomy" id="4232"/>
    <lineage>
        <taxon>Eukaryota</taxon>
        <taxon>Viridiplantae</taxon>
        <taxon>Streptophyta</taxon>
        <taxon>Embryophyta</taxon>
        <taxon>Tracheophyta</taxon>
        <taxon>Spermatophyta</taxon>
        <taxon>Magnoliopsida</taxon>
        <taxon>eudicotyledons</taxon>
        <taxon>Gunneridae</taxon>
        <taxon>Pentapetalae</taxon>
        <taxon>asterids</taxon>
        <taxon>campanulids</taxon>
        <taxon>Asterales</taxon>
        <taxon>Asteraceae</taxon>
        <taxon>Asteroideae</taxon>
        <taxon>Heliantheae alliance</taxon>
        <taxon>Heliantheae</taxon>
        <taxon>Helianthus</taxon>
    </lineage>
</organism>
<dbReference type="STRING" id="4232.A0A251T3G2"/>
<dbReference type="EMBL" id="MNCJ02000327">
    <property type="protein sequence ID" value="KAF5778825.1"/>
    <property type="molecule type" value="Genomic_DNA"/>
</dbReference>
<evidence type="ECO:0000313" key="4">
    <source>
        <dbReference type="Proteomes" id="UP000215914"/>
    </source>
</evidence>
<evidence type="ECO:0000313" key="3">
    <source>
        <dbReference type="EMBL" id="OTG05687.1"/>
    </source>
</evidence>
<dbReference type="AlphaFoldDB" id="A0A251T3G2"/>
<evidence type="ECO:0000259" key="1">
    <source>
        <dbReference type="Pfam" id="PF17781"/>
    </source>
</evidence>
<gene>
    <name evidence="3" type="ORF">HannXRQ_Chr12g0376341</name>
    <name evidence="2" type="ORF">HanXRQr2_Chr12g0552111</name>
</gene>
<reference evidence="3" key="2">
    <citation type="submission" date="2017-02" db="EMBL/GenBank/DDBJ databases">
        <title>Sunflower complete genome.</title>
        <authorList>
            <person name="Langlade N."/>
            <person name="Munos S."/>
        </authorList>
    </citation>
    <scope>NUCLEOTIDE SEQUENCE [LARGE SCALE GENOMIC DNA]</scope>
    <source>
        <tissue evidence="3">Leaves</tissue>
    </source>
</reference>
<keyword evidence="4" id="KW-1185">Reference proteome</keyword>
<reference evidence="2 4" key="1">
    <citation type="journal article" date="2017" name="Nature">
        <title>The sunflower genome provides insights into oil metabolism, flowering and Asterid evolution.</title>
        <authorList>
            <person name="Badouin H."/>
            <person name="Gouzy J."/>
            <person name="Grassa C.J."/>
            <person name="Murat F."/>
            <person name="Staton S.E."/>
            <person name="Cottret L."/>
            <person name="Lelandais-Briere C."/>
            <person name="Owens G.L."/>
            <person name="Carrere S."/>
            <person name="Mayjonade B."/>
            <person name="Legrand L."/>
            <person name="Gill N."/>
            <person name="Kane N.C."/>
            <person name="Bowers J.E."/>
            <person name="Hubner S."/>
            <person name="Bellec A."/>
            <person name="Berard A."/>
            <person name="Berges H."/>
            <person name="Blanchet N."/>
            <person name="Boniface M.C."/>
            <person name="Brunel D."/>
            <person name="Catrice O."/>
            <person name="Chaidir N."/>
            <person name="Claudel C."/>
            <person name="Donnadieu C."/>
            <person name="Faraut T."/>
            <person name="Fievet G."/>
            <person name="Helmstetter N."/>
            <person name="King M."/>
            <person name="Knapp S.J."/>
            <person name="Lai Z."/>
            <person name="Le Paslier M.C."/>
            <person name="Lippi Y."/>
            <person name="Lorenzon L."/>
            <person name="Mandel J.R."/>
            <person name="Marage G."/>
            <person name="Marchand G."/>
            <person name="Marquand E."/>
            <person name="Bret-Mestries E."/>
            <person name="Morien E."/>
            <person name="Nambeesan S."/>
            <person name="Nguyen T."/>
            <person name="Pegot-Espagnet P."/>
            <person name="Pouilly N."/>
            <person name="Raftis F."/>
            <person name="Sallet E."/>
            <person name="Schiex T."/>
            <person name="Thomas J."/>
            <person name="Vandecasteele C."/>
            <person name="Vares D."/>
            <person name="Vear F."/>
            <person name="Vautrin S."/>
            <person name="Crespi M."/>
            <person name="Mangin B."/>
            <person name="Burke J.M."/>
            <person name="Salse J."/>
            <person name="Munos S."/>
            <person name="Vincourt P."/>
            <person name="Rieseberg L.H."/>
            <person name="Langlade N.B."/>
        </authorList>
    </citation>
    <scope>NUCLEOTIDE SEQUENCE [LARGE SCALE GENOMIC DNA]</scope>
    <source>
        <strain evidence="4">cv. SF193</strain>
        <tissue evidence="2">Leaves</tissue>
    </source>
</reference>
<reference evidence="2" key="3">
    <citation type="submission" date="2020-06" db="EMBL/GenBank/DDBJ databases">
        <title>Helianthus annuus Genome sequencing and assembly Release 2.</title>
        <authorList>
            <person name="Gouzy J."/>
            <person name="Langlade N."/>
            <person name="Munos S."/>
        </authorList>
    </citation>
    <scope>NUCLEOTIDE SEQUENCE</scope>
    <source>
        <tissue evidence="2">Leaves</tissue>
    </source>
</reference>
<dbReference type="InParanoid" id="A0A251T3G2"/>
<sequence length="75" mass="8541">MRNMYYGTLKSYGTLKFLRPHYGTLKSYYETMPDSDLKKLLADVLLVLALTMSAEGDRKPLPIDIRLLGALAEKM</sequence>
<dbReference type="Pfam" id="PF17781">
    <property type="entry name" value="RPN1_RPN2_N"/>
    <property type="match status" value="1"/>
</dbReference>
<dbReference type="Gramene" id="mRNA:HanXRQr2_Chr12g0552111">
    <property type="protein sequence ID" value="mRNA:HanXRQr2_Chr12g0552111"/>
    <property type="gene ID" value="HanXRQr2_Chr12g0552111"/>
</dbReference>
<proteinExistence type="predicted"/>
<accession>A0A251T3G2</accession>
<feature type="domain" description="RPN1 N-terminal" evidence="1">
    <location>
        <begin position="14"/>
        <end position="61"/>
    </location>
</feature>
<dbReference type="EMBL" id="CM007901">
    <property type="protein sequence ID" value="OTG05687.1"/>
    <property type="molecule type" value="Genomic_DNA"/>
</dbReference>
<evidence type="ECO:0000313" key="2">
    <source>
        <dbReference type="EMBL" id="KAF5778825.1"/>
    </source>
</evidence>
<dbReference type="InterPro" id="IPR040892">
    <property type="entry name" value="RPN1_N"/>
</dbReference>
<protein>
    <recommendedName>
        <fullName evidence="1">RPN1 N-terminal domain-containing protein</fullName>
    </recommendedName>
</protein>
<dbReference type="Proteomes" id="UP000215914">
    <property type="component" value="Chromosome 12"/>
</dbReference>